<evidence type="ECO:0000313" key="5">
    <source>
        <dbReference type="Proteomes" id="UP000281708"/>
    </source>
</evidence>
<dbReference type="SMART" id="SM00248">
    <property type="entry name" value="ANK"/>
    <property type="match status" value="3"/>
</dbReference>
<evidence type="ECO:0000256" key="3">
    <source>
        <dbReference type="PROSITE-ProRule" id="PRU00023"/>
    </source>
</evidence>
<name>A0A3L8P6Y3_9ACTN</name>
<dbReference type="EMBL" id="RDBE01000001">
    <property type="protein sequence ID" value="RLV50682.1"/>
    <property type="molecule type" value="Genomic_DNA"/>
</dbReference>
<gene>
    <name evidence="4" type="ORF">D9V37_01555</name>
</gene>
<dbReference type="RefSeq" id="WP_121804363.1">
    <property type="nucleotide sequence ID" value="NZ_RDBE01000001.1"/>
</dbReference>
<evidence type="ECO:0000256" key="2">
    <source>
        <dbReference type="ARBA" id="ARBA00023043"/>
    </source>
</evidence>
<evidence type="ECO:0000313" key="4">
    <source>
        <dbReference type="EMBL" id="RLV50682.1"/>
    </source>
</evidence>
<proteinExistence type="predicted"/>
<dbReference type="Proteomes" id="UP000281708">
    <property type="component" value="Unassembled WGS sequence"/>
</dbReference>
<protein>
    <submittedName>
        <fullName evidence="4">Ankyrin repeat domain-containing protein</fullName>
    </submittedName>
</protein>
<dbReference type="Gene3D" id="1.25.40.20">
    <property type="entry name" value="Ankyrin repeat-containing domain"/>
    <property type="match status" value="2"/>
</dbReference>
<dbReference type="PANTHER" id="PTHR24198">
    <property type="entry name" value="ANKYRIN REPEAT AND PROTEIN KINASE DOMAIN-CONTAINING PROTEIN"/>
    <property type="match status" value="1"/>
</dbReference>
<dbReference type="PROSITE" id="PS50297">
    <property type="entry name" value="ANK_REP_REGION"/>
    <property type="match status" value="1"/>
</dbReference>
<accession>A0A3L8P6Y3</accession>
<keyword evidence="1" id="KW-0677">Repeat</keyword>
<evidence type="ECO:0000256" key="1">
    <source>
        <dbReference type="ARBA" id="ARBA00022737"/>
    </source>
</evidence>
<dbReference type="PANTHER" id="PTHR24198:SF193">
    <property type="match status" value="1"/>
</dbReference>
<organism evidence="4 5">
    <name type="scientific">Nocardioides mangrovicus</name>
    <dbReference type="NCBI Taxonomy" id="2478913"/>
    <lineage>
        <taxon>Bacteria</taxon>
        <taxon>Bacillati</taxon>
        <taxon>Actinomycetota</taxon>
        <taxon>Actinomycetes</taxon>
        <taxon>Propionibacteriales</taxon>
        <taxon>Nocardioidaceae</taxon>
        <taxon>Nocardioides</taxon>
    </lineage>
</organism>
<comment type="caution">
    <text evidence="4">The sequence shown here is derived from an EMBL/GenBank/DDBJ whole genome shotgun (WGS) entry which is preliminary data.</text>
</comment>
<reference evidence="4 5" key="1">
    <citation type="submission" date="2018-10" db="EMBL/GenBank/DDBJ databases">
        <title>Marmoricola sp. 4Q3S-7 whole genome shotgun sequence.</title>
        <authorList>
            <person name="Li F."/>
        </authorList>
    </citation>
    <scope>NUCLEOTIDE SEQUENCE [LARGE SCALE GENOMIC DNA]</scope>
    <source>
        <strain evidence="4 5">4Q3S-7</strain>
    </source>
</reference>
<keyword evidence="2 3" id="KW-0040">ANK repeat</keyword>
<dbReference type="InterPro" id="IPR036770">
    <property type="entry name" value="Ankyrin_rpt-contain_sf"/>
</dbReference>
<dbReference type="Pfam" id="PF12796">
    <property type="entry name" value="Ank_2"/>
    <property type="match status" value="1"/>
</dbReference>
<feature type="repeat" description="ANK" evidence="3">
    <location>
        <begin position="409"/>
        <end position="441"/>
    </location>
</feature>
<dbReference type="PROSITE" id="PS50088">
    <property type="entry name" value="ANK_REPEAT"/>
    <property type="match status" value="1"/>
</dbReference>
<dbReference type="SUPFAM" id="SSF48403">
    <property type="entry name" value="Ankyrin repeat"/>
    <property type="match status" value="1"/>
</dbReference>
<dbReference type="AlphaFoldDB" id="A0A3L8P6Y3"/>
<keyword evidence="5" id="KW-1185">Reference proteome</keyword>
<dbReference type="OrthoDB" id="928522at2"/>
<dbReference type="InterPro" id="IPR002110">
    <property type="entry name" value="Ankyrin_rpt"/>
</dbReference>
<sequence>MPDHDPTHWRLPDHPSLEWLKRRAKRLRRLVDDGDPQALSLVERYDPGAGPVTLSRAQRVVARAHGYAGWSRLVADVRQREALSRPMAPTSDADDDVEAFLRAAVLSYTEPLAEPVPEPSRTTVHTLAALGRADELAAVLDADPSLVRAEGGPHAWVPLLYLCYSRVPQADAVGTLRLLLDRGADPDAGFLWQGMPSPFTALTGVLGGGERGEPPHPQAVWLATMLLDAGADPNDNQAFYNRAFEPDDSHLPPLLSHGAGHERPSPWRDRLGRAYPSPAQMVGEHLRSAAAAGFAQRVSLLLAAGVSPDTRGYHPVLGDATAYEVAVTRGQTECAALLADAGADTSGLDEDDLTLGRALAGTAEPGHPAVDGLPDRRPDAMRLAAELHGVAALEALVALGYDISTPGRWRTTALHEAALRGNEEMCRWLLERGASTTARDERFDATPAGWADHAGHAELAELLETDVD</sequence>